<name>A0A1M7Y4H9_9BACT</name>
<dbReference type="SUPFAM" id="SSF52172">
    <property type="entry name" value="CheY-like"/>
    <property type="match status" value="1"/>
</dbReference>
<dbReference type="FunFam" id="3.40.50.2300:FF:000001">
    <property type="entry name" value="DNA-binding response regulator PhoB"/>
    <property type="match status" value="1"/>
</dbReference>
<dbReference type="GO" id="GO:0000976">
    <property type="term" value="F:transcription cis-regulatory region binding"/>
    <property type="evidence" value="ECO:0007669"/>
    <property type="project" value="TreeGrafter"/>
</dbReference>
<keyword evidence="2 8" id="KW-0597">Phosphoprotein</keyword>
<comment type="function">
    <text evidence="7">This protein is a positive regulator for the phosphate regulon. Transcription of this operon is positively regulated by PhoB and PhoR when phosphate is limited.</text>
</comment>
<evidence type="ECO:0000256" key="8">
    <source>
        <dbReference type="PROSITE-ProRule" id="PRU00169"/>
    </source>
</evidence>
<dbReference type="STRING" id="1121416.SAMN02745220_01786"/>
<evidence type="ECO:0000256" key="1">
    <source>
        <dbReference type="ARBA" id="ARBA00013332"/>
    </source>
</evidence>
<keyword evidence="6" id="KW-0804">Transcription</keyword>
<feature type="DNA-binding region" description="OmpR/PhoB-type" evidence="9">
    <location>
        <begin position="130"/>
        <end position="229"/>
    </location>
</feature>
<gene>
    <name evidence="12" type="ORF">SAMN02745220_01786</name>
</gene>
<feature type="domain" description="OmpR/PhoB-type" evidence="11">
    <location>
        <begin position="130"/>
        <end position="229"/>
    </location>
</feature>
<dbReference type="Gene3D" id="3.40.50.2300">
    <property type="match status" value="1"/>
</dbReference>
<dbReference type="GO" id="GO:0032993">
    <property type="term" value="C:protein-DNA complex"/>
    <property type="evidence" value="ECO:0007669"/>
    <property type="project" value="TreeGrafter"/>
</dbReference>
<dbReference type="RefSeq" id="WP_073613105.1">
    <property type="nucleotide sequence ID" value="NZ_FRFE01000007.1"/>
</dbReference>
<evidence type="ECO:0000256" key="6">
    <source>
        <dbReference type="ARBA" id="ARBA00023163"/>
    </source>
</evidence>
<dbReference type="PANTHER" id="PTHR48111:SF4">
    <property type="entry name" value="DNA-BINDING DUAL TRANSCRIPTIONAL REGULATOR OMPR"/>
    <property type="match status" value="1"/>
</dbReference>
<dbReference type="PANTHER" id="PTHR48111">
    <property type="entry name" value="REGULATOR OF RPOS"/>
    <property type="match status" value="1"/>
</dbReference>
<dbReference type="SUPFAM" id="SSF46894">
    <property type="entry name" value="C-terminal effector domain of the bipartite response regulators"/>
    <property type="match status" value="1"/>
</dbReference>
<protein>
    <recommendedName>
        <fullName evidence="1">Phosphate regulon transcriptional regulatory protein PhoB</fullName>
    </recommendedName>
</protein>
<dbReference type="InterPro" id="IPR039420">
    <property type="entry name" value="WalR-like"/>
</dbReference>
<dbReference type="Pfam" id="PF00072">
    <property type="entry name" value="Response_reg"/>
    <property type="match status" value="1"/>
</dbReference>
<sequence>MTSDGPVLIVEDDPNTAALVRTYLEREGFVTIHADNGMMGLQLAREKQPVFVILDIMLPGLDGWDVCRRLRTFSEVPILMLTAREEEIDRVSGLAIGADDYVVKPFSPRELVERVKAILRRVRPQRQQMENLLVSSGIAMDLEKHRVKLDGEVVQLTTTEFRLLKTLMQSPGRVFSRNELLDSLYEHGEIVVDRVIDVHIGKLRQKLEKQPGRPQYILTVRGFGYSFTDEVVR</sequence>
<evidence type="ECO:0000313" key="12">
    <source>
        <dbReference type="EMBL" id="SHO47213.1"/>
    </source>
</evidence>
<evidence type="ECO:0000256" key="9">
    <source>
        <dbReference type="PROSITE-ProRule" id="PRU01091"/>
    </source>
</evidence>
<evidence type="ECO:0000259" key="10">
    <source>
        <dbReference type="PROSITE" id="PS50110"/>
    </source>
</evidence>
<accession>A0A1M7Y4H9</accession>
<dbReference type="CDD" id="cd00383">
    <property type="entry name" value="trans_reg_C"/>
    <property type="match status" value="1"/>
</dbReference>
<proteinExistence type="predicted"/>
<reference evidence="12 13" key="1">
    <citation type="submission" date="2016-12" db="EMBL/GenBank/DDBJ databases">
        <authorList>
            <person name="Song W.-J."/>
            <person name="Kurnit D.M."/>
        </authorList>
    </citation>
    <scope>NUCLEOTIDE SEQUENCE [LARGE SCALE GENOMIC DNA]</scope>
    <source>
        <strain evidence="12 13">DSM 18488</strain>
    </source>
</reference>
<evidence type="ECO:0000256" key="4">
    <source>
        <dbReference type="ARBA" id="ARBA00023015"/>
    </source>
</evidence>
<dbReference type="Gene3D" id="6.10.250.690">
    <property type="match status" value="1"/>
</dbReference>
<evidence type="ECO:0000313" key="13">
    <source>
        <dbReference type="Proteomes" id="UP000184603"/>
    </source>
</evidence>
<dbReference type="Proteomes" id="UP000184603">
    <property type="component" value="Unassembled WGS sequence"/>
</dbReference>
<evidence type="ECO:0000256" key="5">
    <source>
        <dbReference type="ARBA" id="ARBA00023125"/>
    </source>
</evidence>
<dbReference type="EMBL" id="FRFE01000007">
    <property type="protein sequence ID" value="SHO47213.1"/>
    <property type="molecule type" value="Genomic_DNA"/>
</dbReference>
<dbReference type="SMART" id="SM00862">
    <property type="entry name" value="Trans_reg_C"/>
    <property type="match status" value="1"/>
</dbReference>
<dbReference type="SMART" id="SM00448">
    <property type="entry name" value="REC"/>
    <property type="match status" value="1"/>
</dbReference>
<dbReference type="InterPro" id="IPR016032">
    <property type="entry name" value="Sig_transdc_resp-reg_C-effctor"/>
</dbReference>
<dbReference type="CDD" id="cd17574">
    <property type="entry name" value="REC_OmpR"/>
    <property type="match status" value="1"/>
</dbReference>
<dbReference type="InterPro" id="IPR001867">
    <property type="entry name" value="OmpR/PhoB-type_DNA-bd"/>
</dbReference>
<dbReference type="GO" id="GO:0000156">
    <property type="term" value="F:phosphorelay response regulator activity"/>
    <property type="evidence" value="ECO:0007669"/>
    <property type="project" value="TreeGrafter"/>
</dbReference>
<keyword evidence="5 9" id="KW-0238">DNA-binding</keyword>
<evidence type="ECO:0000256" key="2">
    <source>
        <dbReference type="ARBA" id="ARBA00022553"/>
    </source>
</evidence>
<dbReference type="FunFam" id="1.10.10.10:FF:000018">
    <property type="entry name" value="DNA-binding response regulator ResD"/>
    <property type="match status" value="1"/>
</dbReference>
<dbReference type="AlphaFoldDB" id="A0A1M7Y4H9"/>
<organism evidence="12 13">
    <name type="scientific">Desulfopila aestuarii DSM 18488</name>
    <dbReference type="NCBI Taxonomy" id="1121416"/>
    <lineage>
        <taxon>Bacteria</taxon>
        <taxon>Pseudomonadati</taxon>
        <taxon>Thermodesulfobacteriota</taxon>
        <taxon>Desulfobulbia</taxon>
        <taxon>Desulfobulbales</taxon>
        <taxon>Desulfocapsaceae</taxon>
        <taxon>Desulfopila</taxon>
    </lineage>
</organism>
<evidence type="ECO:0000259" key="11">
    <source>
        <dbReference type="PROSITE" id="PS51755"/>
    </source>
</evidence>
<dbReference type="OrthoDB" id="9793321at2"/>
<dbReference type="PROSITE" id="PS51755">
    <property type="entry name" value="OMPR_PHOB"/>
    <property type="match status" value="1"/>
</dbReference>
<keyword evidence="13" id="KW-1185">Reference proteome</keyword>
<feature type="domain" description="Response regulatory" evidence="10">
    <location>
        <begin position="6"/>
        <end position="119"/>
    </location>
</feature>
<feature type="modified residue" description="4-aspartylphosphate" evidence="8">
    <location>
        <position position="55"/>
    </location>
</feature>
<keyword evidence="3" id="KW-0902">Two-component regulatory system</keyword>
<keyword evidence="4" id="KW-0805">Transcription regulation</keyword>
<dbReference type="GO" id="GO:0006355">
    <property type="term" value="P:regulation of DNA-templated transcription"/>
    <property type="evidence" value="ECO:0007669"/>
    <property type="project" value="InterPro"/>
</dbReference>
<dbReference type="InterPro" id="IPR011006">
    <property type="entry name" value="CheY-like_superfamily"/>
</dbReference>
<dbReference type="Gene3D" id="1.10.10.10">
    <property type="entry name" value="Winged helix-like DNA-binding domain superfamily/Winged helix DNA-binding domain"/>
    <property type="match status" value="1"/>
</dbReference>
<dbReference type="PROSITE" id="PS50110">
    <property type="entry name" value="RESPONSE_REGULATORY"/>
    <property type="match status" value="1"/>
</dbReference>
<evidence type="ECO:0000256" key="3">
    <source>
        <dbReference type="ARBA" id="ARBA00023012"/>
    </source>
</evidence>
<evidence type="ECO:0000256" key="7">
    <source>
        <dbReference type="ARBA" id="ARBA00024735"/>
    </source>
</evidence>
<dbReference type="GO" id="GO:0005829">
    <property type="term" value="C:cytosol"/>
    <property type="evidence" value="ECO:0007669"/>
    <property type="project" value="TreeGrafter"/>
</dbReference>
<dbReference type="Pfam" id="PF00486">
    <property type="entry name" value="Trans_reg_C"/>
    <property type="match status" value="1"/>
</dbReference>
<dbReference type="InterPro" id="IPR001789">
    <property type="entry name" value="Sig_transdc_resp-reg_receiver"/>
</dbReference>
<dbReference type="InterPro" id="IPR036388">
    <property type="entry name" value="WH-like_DNA-bd_sf"/>
</dbReference>